<feature type="region of interest" description="Disordered" evidence="10">
    <location>
        <begin position="36"/>
        <end position="86"/>
    </location>
</feature>
<dbReference type="CDD" id="cd06850">
    <property type="entry name" value="biotinyl_domain"/>
    <property type="match status" value="1"/>
</dbReference>
<dbReference type="InterPro" id="IPR000089">
    <property type="entry name" value="Biotin_lipoyl"/>
</dbReference>
<feature type="domain" description="Lipoyl-binding" evidence="11">
    <location>
        <begin position="86"/>
        <end position="162"/>
    </location>
</feature>
<dbReference type="InterPro" id="IPR011053">
    <property type="entry name" value="Single_hybrid_motif"/>
</dbReference>
<dbReference type="GO" id="GO:0003989">
    <property type="term" value="F:acetyl-CoA carboxylase activity"/>
    <property type="evidence" value="ECO:0007669"/>
    <property type="project" value="InterPro"/>
</dbReference>
<keyword evidence="5 9" id="KW-0276">Fatty acid metabolism</keyword>
<comment type="caution">
    <text evidence="12">The sequence shown here is derived from an EMBL/GenBank/DDBJ whole genome shotgun (WGS) entry which is preliminary data.</text>
</comment>
<dbReference type="PANTHER" id="PTHR45266">
    <property type="entry name" value="OXALOACETATE DECARBOXYLASE ALPHA CHAIN"/>
    <property type="match status" value="1"/>
</dbReference>
<evidence type="ECO:0000256" key="8">
    <source>
        <dbReference type="ARBA" id="ARBA00023267"/>
    </source>
</evidence>
<evidence type="ECO:0000256" key="7">
    <source>
        <dbReference type="ARBA" id="ARBA00023160"/>
    </source>
</evidence>
<dbReference type="InterPro" id="IPR050709">
    <property type="entry name" value="Biotin_Carboxyl_Carrier/Decarb"/>
</dbReference>
<evidence type="ECO:0000256" key="2">
    <source>
        <dbReference type="ARBA" id="ARBA00005194"/>
    </source>
</evidence>
<dbReference type="EMBL" id="JALJXV010000002">
    <property type="protein sequence ID" value="MCP1673631.1"/>
    <property type="molecule type" value="Genomic_DNA"/>
</dbReference>
<dbReference type="GO" id="GO:0006633">
    <property type="term" value="P:fatty acid biosynthetic process"/>
    <property type="evidence" value="ECO:0007669"/>
    <property type="project" value="UniProtKB-KW"/>
</dbReference>
<evidence type="ECO:0000256" key="1">
    <source>
        <dbReference type="ARBA" id="ARBA00003761"/>
    </source>
</evidence>
<evidence type="ECO:0000256" key="5">
    <source>
        <dbReference type="ARBA" id="ARBA00022832"/>
    </source>
</evidence>
<keyword evidence="6 9" id="KW-0443">Lipid metabolism</keyword>
<evidence type="ECO:0000256" key="10">
    <source>
        <dbReference type="SAM" id="MobiDB-lite"/>
    </source>
</evidence>
<comment type="function">
    <text evidence="1 9">This protein is a component of the acetyl coenzyme A carboxylase complex; first, biotin carboxylase catalyzes the carboxylation of the carrier protein and then the transcarboxylase transfers the carboxyl group to form malonyl-CoA.</text>
</comment>
<keyword evidence="7 9" id="KW-0275">Fatty acid biosynthesis</keyword>
<protein>
    <recommendedName>
        <fullName evidence="3 9">Biotin carboxyl carrier protein of acetyl-CoA carboxylase</fullName>
    </recommendedName>
</protein>
<dbReference type="SUPFAM" id="SSF51230">
    <property type="entry name" value="Single hybrid motif"/>
    <property type="match status" value="1"/>
</dbReference>
<keyword evidence="8 9" id="KW-0092">Biotin</keyword>
<evidence type="ECO:0000256" key="4">
    <source>
        <dbReference type="ARBA" id="ARBA00022516"/>
    </source>
</evidence>
<organism evidence="12 13">
    <name type="scientific">Natronocella acetinitrilica</name>
    <dbReference type="NCBI Taxonomy" id="414046"/>
    <lineage>
        <taxon>Bacteria</taxon>
        <taxon>Pseudomonadati</taxon>
        <taxon>Pseudomonadota</taxon>
        <taxon>Gammaproteobacteria</taxon>
        <taxon>Chromatiales</taxon>
        <taxon>Ectothiorhodospiraceae</taxon>
        <taxon>Natronocella</taxon>
    </lineage>
</organism>
<evidence type="ECO:0000256" key="6">
    <source>
        <dbReference type="ARBA" id="ARBA00023098"/>
    </source>
</evidence>
<name>A0AAE3G2R4_9GAMM</name>
<keyword evidence="4 9" id="KW-0444">Lipid biosynthesis</keyword>
<dbReference type="PROSITE" id="PS00188">
    <property type="entry name" value="BIOTIN"/>
    <property type="match status" value="1"/>
</dbReference>
<dbReference type="InterPro" id="IPR001882">
    <property type="entry name" value="Biotin_BS"/>
</dbReference>
<comment type="pathway">
    <text evidence="2 9">Lipid metabolism; fatty acid biosynthesis.</text>
</comment>
<reference evidence="12" key="1">
    <citation type="submission" date="2022-03" db="EMBL/GenBank/DDBJ databases">
        <title>Genomic Encyclopedia of Type Strains, Phase III (KMG-III): the genomes of soil and plant-associated and newly described type strains.</title>
        <authorList>
            <person name="Whitman W."/>
        </authorList>
    </citation>
    <scope>NUCLEOTIDE SEQUENCE</scope>
    <source>
        <strain evidence="12">ANL 6-2</strain>
    </source>
</reference>
<dbReference type="AlphaFoldDB" id="A0AAE3G2R4"/>
<evidence type="ECO:0000256" key="3">
    <source>
        <dbReference type="ARBA" id="ARBA00017562"/>
    </source>
</evidence>
<dbReference type="InterPro" id="IPR001249">
    <property type="entry name" value="AcCoA_biotinCC"/>
</dbReference>
<accession>A0AAE3G2R4</accession>
<dbReference type="Pfam" id="PF00364">
    <property type="entry name" value="Biotin_lipoyl"/>
    <property type="match status" value="1"/>
</dbReference>
<dbReference type="Proteomes" id="UP001205843">
    <property type="component" value="Unassembled WGS sequence"/>
</dbReference>
<dbReference type="NCBIfam" id="NF005457">
    <property type="entry name" value="PRK07051.1"/>
    <property type="match status" value="1"/>
</dbReference>
<dbReference type="RefSeq" id="WP_253474382.1">
    <property type="nucleotide sequence ID" value="NZ_JALJXV010000002.1"/>
</dbReference>
<evidence type="ECO:0000256" key="9">
    <source>
        <dbReference type="RuleBase" id="RU364072"/>
    </source>
</evidence>
<feature type="compositionally biased region" description="Low complexity" evidence="10">
    <location>
        <begin position="42"/>
        <end position="83"/>
    </location>
</feature>
<evidence type="ECO:0000313" key="12">
    <source>
        <dbReference type="EMBL" id="MCP1673631.1"/>
    </source>
</evidence>
<dbReference type="Gene3D" id="2.40.50.100">
    <property type="match status" value="1"/>
</dbReference>
<evidence type="ECO:0000313" key="13">
    <source>
        <dbReference type="Proteomes" id="UP001205843"/>
    </source>
</evidence>
<dbReference type="PRINTS" id="PR01071">
    <property type="entry name" value="ACOABIOTINCC"/>
</dbReference>
<dbReference type="GO" id="GO:0009317">
    <property type="term" value="C:acetyl-CoA carboxylase complex"/>
    <property type="evidence" value="ECO:0007669"/>
    <property type="project" value="InterPro"/>
</dbReference>
<sequence>MSLTPQQVVEILERLRDSDCESFHLTLGDTRIEYRRSGGPGAAAPTTGASVEQSAAAAAPTPAPAAGTKPTTATPKRGKAAAPSQGQQIVAPMAGVFYRRPSPDEPPFVEEGSIVKAGDPVCVIEVMKLFSTVHAEVAGRVIAIHVDDAESVDPNTPLFSIEPGDG</sequence>
<keyword evidence="13" id="KW-1185">Reference proteome</keyword>
<evidence type="ECO:0000259" key="11">
    <source>
        <dbReference type="PROSITE" id="PS50968"/>
    </source>
</evidence>
<gene>
    <name evidence="12" type="ORF">J2T57_000730</name>
</gene>
<dbReference type="PANTHER" id="PTHR45266:SF3">
    <property type="entry name" value="OXALOACETATE DECARBOXYLASE ALPHA CHAIN"/>
    <property type="match status" value="1"/>
</dbReference>
<proteinExistence type="predicted"/>
<dbReference type="PROSITE" id="PS50968">
    <property type="entry name" value="BIOTINYL_LIPOYL"/>
    <property type="match status" value="1"/>
</dbReference>